<keyword evidence="1" id="KW-0472">Membrane</keyword>
<evidence type="ECO:0000256" key="1">
    <source>
        <dbReference type="SAM" id="Phobius"/>
    </source>
</evidence>
<evidence type="ECO:0000259" key="2">
    <source>
        <dbReference type="Pfam" id="PF07853"/>
    </source>
</evidence>
<name>D4YQQ8_9MICO</name>
<evidence type="ECO:0000313" key="4">
    <source>
        <dbReference type="Proteomes" id="UP000005714"/>
    </source>
</evidence>
<comment type="caution">
    <text evidence="3">The sequence shown here is derived from an EMBL/GenBank/DDBJ whole genome shotgun (WGS) entry which is preliminary data.</text>
</comment>
<dbReference type="EMBL" id="ADNU01000075">
    <property type="protein sequence ID" value="EFG46464.1"/>
    <property type="molecule type" value="Genomic_DNA"/>
</dbReference>
<reference evidence="3 4" key="1">
    <citation type="submission" date="2010-04" db="EMBL/GenBank/DDBJ databases">
        <authorList>
            <person name="Qin X."/>
            <person name="Bachman B."/>
            <person name="Battles P."/>
            <person name="Bell A."/>
            <person name="Bess C."/>
            <person name="Bickham C."/>
            <person name="Chaboub L."/>
            <person name="Chen D."/>
            <person name="Coyle M."/>
            <person name="Deiros D.R."/>
            <person name="Dinh H."/>
            <person name="Forbes L."/>
            <person name="Fowler G."/>
            <person name="Francisco L."/>
            <person name="Fu Q."/>
            <person name="Gubbala S."/>
            <person name="Hale W."/>
            <person name="Han Y."/>
            <person name="Hemphill L."/>
            <person name="Highlander S.K."/>
            <person name="Hirani K."/>
            <person name="Hogues M."/>
            <person name="Jackson L."/>
            <person name="Jakkamsetti A."/>
            <person name="Javaid M."/>
            <person name="Jiang H."/>
            <person name="Korchina V."/>
            <person name="Kovar C."/>
            <person name="Lara F."/>
            <person name="Lee S."/>
            <person name="Mata R."/>
            <person name="Mathew T."/>
            <person name="Moen C."/>
            <person name="Morales K."/>
            <person name="Munidasa M."/>
            <person name="Nazareth L."/>
            <person name="Ngo R."/>
            <person name="Nguyen L."/>
            <person name="Okwuonu G."/>
            <person name="Ongeri F."/>
            <person name="Patil S."/>
            <person name="Petrosino J."/>
            <person name="Pham C."/>
            <person name="Pham P."/>
            <person name="Pu L.-L."/>
            <person name="Puazo M."/>
            <person name="Raj R."/>
            <person name="Reid J."/>
            <person name="Rouhana J."/>
            <person name="Saada N."/>
            <person name="Shang Y."/>
            <person name="Simmons D."/>
            <person name="Thornton R."/>
            <person name="Warren J."/>
            <person name="Weissenberger G."/>
            <person name="Zhang J."/>
            <person name="Zhang L."/>
            <person name="Zhou C."/>
            <person name="Zhu D."/>
            <person name="Muzny D."/>
            <person name="Worley K."/>
            <person name="Gibbs R."/>
        </authorList>
    </citation>
    <scope>NUCLEOTIDE SEQUENCE [LARGE SCALE GENOMIC DNA]</scope>
    <source>
        <strain evidence="3 4">ATCC 49030</strain>
    </source>
</reference>
<dbReference type="AlphaFoldDB" id="D4YQQ8"/>
<organism evidence="3 4">
    <name type="scientific">Brevibacterium mcbrellneri ATCC 49030</name>
    <dbReference type="NCBI Taxonomy" id="585530"/>
    <lineage>
        <taxon>Bacteria</taxon>
        <taxon>Bacillati</taxon>
        <taxon>Actinomycetota</taxon>
        <taxon>Actinomycetes</taxon>
        <taxon>Micrococcales</taxon>
        <taxon>Brevibacteriaceae</taxon>
        <taxon>Brevibacterium</taxon>
    </lineage>
</organism>
<protein>
    <recommendedName>
        <fullName evidence="2">DUF1648 domain-containing protein</fullName>
    </recommendedName>
</protein>
<dbReference type="Proteomes" id="UP000005714">
    <property type="component" value="Unassembled WGS sequence"/>
</dbReference>
<gene>
    <name evidence="3" type="ORF">HMPREF0183_2268</name>
</gene>
<feature type="transmembrane region" description="Helical" evidence="1">
    <location>
        <begin position="76"/>
        <end position="92"/>
    </location>
</feature>
<keyword evidence="1" id="KW-1133">Transmembrane helix</keyword>
<sequence length="125" mass="13385">MMIVMLAALGLTMAVTVAVPEMSRPTLPLGVSVPSDRVGDPAVRSAIRRYRIWILVGGVVAVAVMVSAVSIPEVSVLILLGYVGWTVVAFAVCRKPIMVAINYHSLPDPMPTHYDAEGNVTSWKP</sequence>
<dbReference type="Pfam" id="PF07853">
    <property type="entry name" value="DUF1648"/>
    <property type="match status" value="1"/>
</dbReference>
<proteinExistence type="predicted"/>
<keyword evidence="1" id="KW-0812">Transmembrane</keyword>
<accession>D4YQQ8</accession>
<dbReference type="STRING" id="585530.HMPREF0183_2268"/>
<keyword evidence="4" id="KW-1185">Reference proteome</keyword>
<feature type="transmembrane region" description="Helical" evidence="1">
    <location>
        <begin position="50"/>
        <end position="69"/>
    </location>
</feature>
<dbReference type="InterPro" id="IPR012867">
    <property type="entry name" value="DUF1648"/>
</dbReference>
<evidence type="ECO:0000313" key="3">
    <source>
        <dbReference type="EMBL" id="EFG46464.1"/>
    </source>
</evidence>
<feature type="domain" description="DUF1648" evidence="2">
    <location>
        <begin position="97"/>
        <end position="124"/>
    </location>
</feature>